<feature type="chain" id="PRO_5046304469" description="Lipoprotein" evidence="1">
    <location>
        <begin position="19"/>
        <end position="302"/>
    </location>
</feature>
<reference evidence="2 3" key="1">
    <citation type="journal article" date="2020" name="Microbiol. Res.">
        <title>Flavobacterium pokkalii sp. nov., a novel plant growth promoting native rhizobacteria isolated from pokkali rice grown in coastal saline affected agricultural regions of southern India, Kerala.</title>
        <authorList>
            <person name="Menon R.R."/>
            <person name="Kumari S."/>
            <person name="Viver T."/>
            <person name="Rameshkumar N."/>
        </authorList>
    </citation>
    <scope>NUCLEOTIDE SEQUENCE [LARGE SCALE GENOMIC DNA]</scope>
    <source>
        <strain evidence="2 3">L1I52</strain>
    </source>
</reference>
<organism evidence="2 3">
    <name type="scientific">Flavobacterium pokkalii</name>
    <dbReference type="NCBI Taxonomy" id="1940408"/>
    <lineage>
        <taxon>Bacteria</taxon>
        <taxon>Pseudomonadati</taxon>
        <taxon>Bacteroidota</taxon>
        <taxon>Flavobacteriia</taxon>
        <taxon>Flavobacteriales</taxon>
        <taxon>Flavobacteriaceae</taxon>
        <taxon>Flavobacterium</taxon>
    </lineage>
</organism>
<protein>
    <recommendedName>
        <fullName evidence="4">Lipoprotein</fullName>
    </recommendedName>
</protein>
<comment type="caution">
    <text evidence="2">The sequence shown here is derived from an EMBL/GenBank/DDBJ whole genome shotgun (WGS) entry which is preliminary data.</text>
</comment>
<proteinExistence type="predicted"/>
<dbReference type="EMBL" id="NASZ01000019">
    <property type="protein sequence ID" value="MBD0725901.1"/>
    <property type="molecule type" value="Genomic_DNA"/>
</dbReference>
<feature type="signal peptide" evidence="1">
    <location>
        <begin position="1"/>
        <end position="18"/>
    </location>
</feature>
<sequence>MKKIVLSLLTLAIFSCTTENETTTSDVAASNLSAKVSTSKNLITAAELPTTNYSLTTYESCSANCIEAGSAIYFEKTNEQTVSWGGPNNDKFSKTVYIKYFNTLTDFKILVLSTEGFSDLIINGIETGIGATANTWGEYSLPLGTTWNTCDIKNFNVKVAGNGPQAEFNTSYGLVGKCESTCSTSFTGKSISCDETREVEYTFTSKDDVSNLKIQGGLTNFTGEDAVVTITGGNLTHTQRIPGGEKNSNRIITIEGSVKACETITINIKWNSSNSGGIITGSWSAGGTGVSVDPVAGLECQN</sequence>
<evidence type="ECO:0000256" key="1">
    <source>
        <dbReference type="SAM" id="SignalP"/>
    </source>
</evidence>
<gene>
    <name evidence="2" type="ORF">B6A10_11990</name>
</gene>
<dbReference type="PROSITE" id="PS51257">
    <property type="entry name" value="PROKAR_LIPOPROTEIN"/>
    <property type="match status" value="1"/>
</dbReference>
<dbReference type="RefSeq" id="WP_188221060.1">
    <property type="nucleotide sequence ID" value="NZ_NASZ01000019.1"/>
</dbReference>
<keyword evidence="3" id="KW-1185">Reference proteome</keyword>
<evidence type="ECO:0000313" key="2">
    <source>
        <dbReference type="EMBL" id="MBD0725901.1"/>
    </source>
</evidence>
<accession>A0ABR7UU41</accession>
<evidence type="ECO:0000313" key="3">
    <source>
        <dbReference type="Proteomes" id="UP000661715"/>
    </source>
</evidence>
<keyword evidence="1" id="KW-0732">Signal</keyword>
<name>A0ABR7UU41_9FLAO</name>
<dbReference type="Proteomes" id="UP000661715">
    <property type="component" value="Unassembled WGS sequence"/>
</dbReference>
<evidence type="ECO:0008006" key="4">
    <source>
        <dbReference type="Google" id="ProtNLM"/>
    </source>
</evidence>